<evidence type="ECO:0000256" key="2">
    <source>
        <dbReference type="ARBA" id="ARBA00005752"/>
    </source>
</evidence>
<evidence type="ECO:0000256" key="7">
    <source>
        <dbReference type="ARBA" id="ARBA00048741"/>
    </source>
</evidence>
<dbReference type="GO" id="GO:0004066">
    <property type="term" value="F:asparagine synthase (glutamine-hydrolyzing) activity"/>
    <property type="evidence" value="ECO:0007669"/>
    <property type="project" value="UniProtKB-EC"/>
</dbReference>
<dbReference type="CDD" id="cd00712">
    <property type="entry name" value="AsnB"/>
    <property type="match status" value="1"/>
</dbReference>
<dbReference type="Pfam" id="PF00733">
    <property type="entry name" value="Asn_synthase"/>
    <property type="match status" value="1"/>
</dbReference>
<dbReference type="InterPro" id="IPR001962">
    <property type="entry name" value="Asn_synthase"/>
</dbReference>
<protein>
    <recommendedName>
        <fullName evidence="3">asparagine synthase (glutamine-hydrolyzing)</fullName>
        <ecNumber evidence="3">6.3.5.4</ecNumber>
    </recommendedName>
</protein>
<dbReference type="Proteomes" id="UP000704611">
    <property type="component" value="Unassembled WGS sequence"/>
</dbReference>
<comment type="catalytic activity">
    <reaction evidence="7">
        <text>L-aspartate + L-glutamine + ATP + H2O = L-asparagine + L-glutamate + AMP + diphosphate + H(+)</text>
        <dbReference type="Rhea" id="RHEA:12228"/>
        <dbReference type="ChEBI" id="CHEBI:15377"/>
        <dbReference type="ChEBI" id="CHEBI:15378"/>
        <dbReference type="ChEBI" id="CHEBI:29985"/>
        <dbReference type="ChEBI" id="CHEBI:29991"/>
        <dbReference type="ChEBI" id="CHEBI:30616"/>
        <dbReference type="ChEBI" id="CHEBI:33019"/>
        <dbReference type="ChEBI" id="CHEBI:58048"/>
        <dbReference type="ChEBI" id="CHEBI:58359"/>
        <dbReference type="ChEBI" id="CHEBI:456215"/>
        <dbReference type="EC" id="6.3.5.4"/>
    </reaction>
</comment>
<evidence type="ECO:0000256" key="3">
    <source>
        <dbReference type="ARBA" id="ARBA00012737"/>
    </source>
</evidence>
<evidence type="ECO:0000256" key="4">
    <source>
        <dbReference type="ARBA" id="ARBA00022741"/>
    </source>
</evidence>
<name>A0ABS6MG70_9GAMM</name>
<gene>
    <name evidence="9" type="primary">asnB</name>
    <name evidence="9" type="ORF">KQY15_01645</name>
</gene>
<dbReference type="EC" id="6.3.5.4" evidence="3"/>
<dbReference type="EMBL" id="JAHRID010000001">
    <property type="protein sequence ID" value="MBV2127799.1"/>
    <property type="molecule type" value="Genomic_DNA"/>
</dbReference>
<keyword evidence="5" id="KW-0067">ATP-binding</keyword>
<comment type="pathway">
    <text evidence="1">Amino-acid biosynthesis; L-asparagine biosynthesis; L-asparagine from L-aspartate (L-Gln route): step 1/1.</text>
</comment>
<dbReference type="Pfam" id="PF13522">
    <property type="entry name" value="GATase_6"/>
    <property type="match status" value="1"/>
</dbReference>
<keyword evidence="4" id="KW-0547">Nucleotide-binding</keyword>
<sequence length="648" mass="72971">MCGFTGFFQNKVFPANAEHILQQMGEAIHTRGPDSSDVWFDADAGIGLAHRRLAIIDLSAAGQQPMHSACGRYVIAYNGEIYNHLDIRAELAGLQSDLTWSGHSDTETLLAAIVQWGVKAALQRCVGMFAFALWDKQTECLQLVRDRLGEKPLYYGWQNNSFLFGSELKALQAHPDFSAEINRDALCLLLRHNYIPAPHCIYQQLFKLQPGTILTLSARTPKIDISAYWSALDSRNSEKLQSQSEQQYLDELERVLTLAVKRQMIADVPLGAFLSGGIDSSLIVALMQQQSDAPIQTFSVGFTQKQYDEAVFAKAVANHLGTKHRELYVSEQDILDVVPRLADIYDEPFADSSQLPTFLVCQMARSQVTVALSGDAGDELFCGYSRYYAALKLWQRIRRLPFFLRRVAASTINSVPVNWLNALTPLIPGRFNIKLLGDKLHKAALLLSADSFDALYLKLISHTSTPQQFVLGATEPDTLLRQARATISSSNPLERAMAFDTVSYLPDDILVKVDRAAMACSLETRVPMLDHQVYEFAAKTPLDLKVRHKTSKWALRKILYRYVPPDLIERPKQGFAVPLAEWLRGPLKSWASDLLSPSLLAQQGFFDASLVDKLWQEHLTGVRNWHGILWSILIFQLWYQKYHSKETH</sequence>
<feature type="domain" description="Glutamine amidotransferase type-2" evidence="8">
    <location>
        <begin position="2"/>
        <end position="219"/>
    </location>
</feature>
<dbReference type="PROSITE" id="PS51278">
    <property type="entry name" value="GATASE_TYPE_2"/>
    <property type="match status" value="1"/>
</dbReference>
<dbReference type="CDD" id="cd01991">
    <property type="entry name" value="Asn_synthase_B_C"/>
    <property type="match status" value="1"/>
</dbReference>
<dbReference type="PANTHER" id="PTHR43284">
    <property type="entry name" value="ASPARAGINE SYNTHETASE (GLUTAMINE-HYDROLYZING)"/>
    <property type="match status" value="1"/>
</dbReference>
<keyword evidence="9" id="KW-0436">Ligase</keyword>
<evidence type="ECO:0000256" key="1">
    <source>
        <dbReference type="ARBA" id="ARBA00005187"/>
    </source>
</evidence>
<dbReference type="PIRSF" id="PIRSF001589">
    <property type="entry name" value="Asn_synthetase_glu-h"/>
    <property type="match status" value="1"/>
</dbReference>
<dbReference type="RefSeq" id="WP_217666649.1">
    <property type="nucleotide sequence ID" value="NZ_JAHRID010000001.1"/>
</dbReference>
<dbReference type="InterPro" id="IPR017932">
    <property type="entry name" value="GATase_2_dom"/>
</dbReference>
<reference evidence="9 10" key="1">
    <citation type="submission" date="2021-06" db="EMBL/GenBank/DDBJ databases">
        <title>Rheinheimera indica sp. nov., isolated from deep-sea sediment.</title>
        <authorList>
            <person name="Wang Z."/>
            <person name="Zhang X.-Y."/>
        </authorList>
    </citation>
    <scope>NUCLEOTIDE SEQUENCE [LARGE SCALE GENOMIC DNA]</scope>
    <source>
        <strain evidence="9 10">SM2107</strain>
    </source>
</reference>
<dbReference type="InterPro" id="IPR033738">
    <property type="entry name" value="AsnB_N"/>
</dbReference>
<dbReference type="InterPro" id="IPR006426">
    <property type="entry name" value="Asn_synth_AEB"/>
</dbReference>
<evidence type="ECO:0000256" key="6">
    <source>
        <dbReference type="ARBA" id="ARBA00022962"/>
    </source>
</evidence>
<proteinExistence type="inferred from homology"/>
<evidence type="ECO:0000313" key="10">
    <source>
        <dbReference type="Proteomes" id="UP000704611"/>
    </source>
</evidence>
<dbReference type="PANTHER" id="PTHR43284:SF1">
    <property type="entry name" value="ASPARAGINE SYNTHETASE"/>
    <property type="match status" value="1"/>
</dbReference>
<organism evidence="9 10">
    <name type="scientific">Arsukibacterium indicum</name>
    <dbReference type="NCBI Taxonomy" id="2848612"/>
    <lineage>
        <taxon>Bacteria</taxon>
        <taxon>Pseudomonadati</taxon>
        <taxon>Pseudomonadota</taxon>
        <taxon>Gammaproteobacteria</taxon>
        <taxon>Chromatiales</taxon>
        <taxon>Chromatiaceae</taxon>
        <taxon>Arsukibacterium</taxon>
    </lineage>
</organism>
<comment type="similarity">
    <text evidence="2">Belongs to the asparagine synthetase family.</text>
</comment>
<evidence type="ECO:0000256" key="5">
    <source>
        <dbReference type="ARBA" id="ARBA00022840"/>
    </source>
</evidence>
<comment type="caution">
    <text evidence="9">The sequence shown here is derived from an EMBL/GenBank/DDBJ whole genome shotgun (WGS) entry which is preliminary data.</text>
</comment>
<evidence type="ECO:0000313" key="9">
    <source>
        <dbReference type="EMBL" id="MBV2127799.1"/>
    </source>
</evidence>
<accession>A0ABS6MG70</accession>
<keyword evidence="10" id="KW-1185">Reference proteome</keyword>
<keyword evidence="6" id="KW-0315">Glutamine amidotransferase</keyword>
<dbReference type="NCBIfam" id="TIGR01536">
    <property type="entry name" value="asn_synth_AEB"/>
    <property type="match status" value="1"/>
</dbReference>
<dbReference type="InterPro" id="IPR051786">
    <property type="entry name" value="ASN_synthetase/amidase"/>
</dbReference>
<evidence type="ECO:0000259" key="8">
    <source>
        <dbReference type="PROSITE" id="PS51278"/>
    </source>
</evidence>